<organism evidence="11 12">
    <name type="scientific">Curvularia clavata</name>
    <dbReference type="NCBI Taxonomy" id="95742"/>
    <lineage>
        <taxon>Eukaryota</taxon>
        <taxon>Fungi</taxon>
        <taxon>Dikarya</taxon>
        <taxon>Ascomycota</taxon>
        <taxon>Pezizomycotina</taxon>
        <taxon>Dothideomycetes</taxon>
        <taxon>Pleosporomycetidae</taxon>
        <taxon>Pleosporales</taxon>
        <taxon>Pleosporineae</taxon>
        <taxon>Pleosporaceae</taxon>
        <taxon>Curvularia</taxon>
    </lineage>
</organism>
<sequence>MGYLLVNIIGRLSVAVFGLTFDLNEQLGIEYPTRVTNWDTNDWFDDSMLASSSSSNYSSRYDFLDQNLRRMNCYATIGLSNVPDGDFDSKNLSTYNVTNINGHGLNRVVGGDNAAYSYYLKEYHGDEVSSSKTEALHSSSICIGRFVSSSEHEQMVGDPYNNDTLMNVRNIISRVYQYPQDDIIWTAPLNYEKLYEESACETTYLYAESYLDVEDQGNRNAVLFECYTCTNHNNSIPGFGLLESPHSKTFNVSNILHRIGSFDRVWSDDVRDYTMRTYSGMNKNEHFANYLNNAIKKDGDDIFNPKHGIPPEANLHAAHLTARLPLLAILGADIQIPKVTRIPGASERRFVDVRLKVELNKTIAVLVASTASALLAAPNAASLAPVAVRSLATRNPLATASLVSSPAPVTTATFLPAPTLLRAAKAASCLTLTLDEISAAQATWVGSATTHELNIRAFNVGMAWAIIGKIHHSLSLNGSVACRSSKGKEEGDEGMCIAFFESHPENQHQHYALHYHCAHEGCDGLFESHHRFLLESACGDCSHCLQQDGIEIDPDVKPVTYYPPICDSGTRFVPSRSWERIGKKVGKGAAHKGLATGENDEKSDEDEVDEHGNGKQLPDVDSITYHWRNGGVETLPEPQDPTQYPSPVPKFPRETNSEDVSRPSSIIQCPYNQHQDTHQPSARQVPSVQFSPNTVMHRDLVNEQLARLPLHIAHTQQQSQSMYWYQAQDYVAFQRKPYYWGYTQGYAKHTPPDLSTTSAIHLVSTDSRDMASLPPQRPASQHRPSPPAESSLSQQDRTDRTNSLSGQSVDSQTLLLNKAPSQSAASAPQEQHDTPTQYTAPQQDEDDEPRKCWICFNDETEDDETTSEWRNPCACSLVAHEKCLLDWIADMEAPSARRRAGTSVGKILCPQCKSEIKVQRPKSYVVNAVRRIERVVSSLQLPGFALFTGTALYSTLTLSGTATIYQIFGTEDALQILGPLYETPNRGVNSVIMQWLDHLRHHWRLDLGLPLIPTVLVASRTTFADSFLPFLPLIFFVSSGQPGDEMLQLQWPPSAAFSFAALPYIRGFYNAYYERVWLPREQQWLREIQPRAGENSDADLQNHEDGNHAHDHEADVGAVEEVEIELDFDIFADWNDGGDGNNEARPVEEADAAEQEGEWETDDEAPAAVNLHANPAPAPNVPIQQPAPQQPRRVRRERGVTFSTTSLADTILGALIFPTIAAAIGELLRHTLPSSWVNPPSSAPAVSWLGGWVKHGGRVGGVGKPTGFLQTRWGRSIVGGCLFIGLKDAVMLYVRWKTAQNHRKRGIVDYEGGKKRRAGQKAK</sequence>
<feature type="compositionally biased region" description="Acidic residues" evidence="8">
    <location>
        <begin position="1149"/>
        <end position="1160"/>
    </location>
</feature>
<dbReference type="OrthoDB" id="5817083at2759"/>
<reference evidence="11" key="1">
    <citation type="submission" date="2021-12" db="EMBL/GenBank/DDBJ databases">
        <title>Curvularia clavata genome.</title>
        <authorList>
            <person name="Cao Y."/>
        </authorList>
    </citation>
    <scope>NUCLEOTIDE SEQUENCE</scope>
    <source>
        <strain evidence="11">Yc1106</strain>
    </source>
</reference>
<dbReference type="EMBL" id="CP089274">
    <property type="protein sequence ID" value="USP74088.1"/>
    <property type="molecule type" value="Genomic_DNA"/>
</dbReference>
<feature type="chain" id="PRO_5040353006" description="RING-CH-type domain-containing protein" evidence="9">
    <location>
        <begin position="19"/>
        <end position="1323"/>
    </location>
</feature>
<dbReference type="VEuPathDB" id="FungiDB:yc1106_01362"/>
<feature type="domain" description="RING-CH-type" evidence="10">
    <location>
        <begin position="844"/>
        <end position="919"/>
    </location>
</feature>
<keyword evidence="4" id="KW-0863">Zinc-finger</keyword>
<dbReference type="Gene3D" id="3.30.40.10">
    <property type="entry name" value="Zinc/RING finger domain, C3HC4 (zinc finger)"/>
    <property type="match status" value="1"/>
</dbReference>
<comment type="subcellular location">
    <subcellularLocation>
        <location evidence="1">Membrane</location>
        <topology evidence="1">Multi-pass membrane protein</topology>
    </subcellularLocation>
</comment>
<feature type="compositionally biased region" description="Low complexity" evidence="8">
    <location>
        <begin position="1175"/>
        <end position="1191"/>
    </location>
</feature>
<dbReference type="GO" id="GO:0016020">
    <property type="term" value="C:membrane"/>
    <property type="evidence" value="ECO:0007669"/>
    <property type="project" value="UniProtKB-SubCell"/>
</dbReference>
<evidence type="ECO:0000256" key="2">
    <source>
        <dbReference type="ARBA" id="ARBA00022692"/>
    </source>
</evidence>
<evidence type="ECO:0000256" key="1">
    <source>
        <dbReference type="ARBA" id="ARBA00004141"/>
    </source>
</evidence>
<evidence type="ECO:0000256" key="8">
    <source>
        <dbReference type="SAM" id="MobiDB-lite"/>
    </source>
</evidence>
<evidence type="ECO:0000313" key="12">
    <source>
        <dbReference type="Proteomes" id="UP001056012"/>
    </source>
</evidence>
<gene>
    <name evidence="11" type="ORF">yc1106_01362</name>
</gene>
<dbReference type="Proteomes" id="UP001056012">
    <property type="component" value="Chromosome 1"/>
</dbReference>
<dbReference type="PANTHER" id="PTHR46283">
    <property type="entry name" value="E3 UBIQUITIN-PROTEIN LIGASE MARCH5"/>
    <property type="match status" value="1"/>
</dbReference>
<feature type="region of interest" description="Disordered" evidence="8">
    <location>
        <begin position="1134"/>
        <end position="1160"/>
    </location>
</feature>
<evidence type="ECO:0000259" key="10">
    <source>
        <dbReference type="PROSITE" id="PS51292"/>
    </source>
</evidence>
<proteinExistence type="predicted"/>
<keyword evidence="2" id="KW-0812">Transmembrane</keyword>
<protein>
    <recommendedName>
        <fullName evidence="10">RING-CH-type domain-containing protein</fullName>
    </recommendedName>
</protein>
<keyword evidence="9" id="KW-0732">Signal</keyword>
<evidence type="ECO:0000313" key="11">
    <source>
        <dbReference type="EMBL" id="USP74088.1"/>
    </source>
</evidence>
<feature type="compositionally biased region" description="Basic and acidic residues" evidence="8">
    <location>
        <begin position="651"/>
        <end position="661"/>
    </location>
</feature>
<evidence type="ECO:0000256" key="6">
    <source>
        <dbReference type="ARBA" id="ARBA00022989"/>
    </source>
</evidence>
<dbReference type="InterPro" id="IPR013083">
    <property type="entry name" value="Znf_RING/FYVE/PHD"/>
</dbReference>
<keyword evidence="12" id="KW-1185">Reference proteome</keyword>
<dbReference type="PROSITE" id="PS51292">
    <property type="entry name" value="ZF_RING_CH"/>
    <property type="match status" value="1"/>
</dbReference>
<feature type="signal peptide" evidence="9">
    <location>
        <begin position="1"/>
        <end position="18"/>
    </location>
</feature>
<dbReference type="SMART" id="SM00744">
    <property type="entry name" value="RINGv"/>
    <property type="match status" value="1"/>
</dbReference>
<feature type="region of interest" description="Disordered" evidence="8">
    <location>
        <begin position="1175"/>
        <end position="1195"/>
    </location>
</feature>
<keyword evidence="6" id="KW-1133">Transmembrane helix</keyword>
<evidence type="ECO:0000256" key="9">
    <source>
        <dbReference type="SAM" id="SignalP"/>
    </source>
</evidence>
<dbReference type="GO" id="GO:0008270">
    <property type="term" value="F:zinc ion binding"/>
    <property type="evidence" value="ECO:0007669"/>
    <property type="project" value="UniProtKB-KW"/>
</dbReference>
<accession>A0A9Q8Z532</accession>
<dbReference type="SMART" id="SM01197">
    <property type="entry name" value="FANCL_C"/>
    <property type="match status" value="1"/>
</dbReference>
<feature type="region of interest" description="Disordered" evidence="8">
    <location>
        <begin position="584"/>
        <end position="663"/>
    </location>
</feature>
<keyword evidence="3" id="KW-0479">Metal-binding</keyword>
<dbReference type="InterPro" id="IPR011016">
    <property type="entry name" value="Znf_RING-CH"/>
</dbReference>
<evidence type="ECO:0000256" key="7">
    <source>
        <dbReference type="ARBA" id="ARBA00023136"/>
    </source>
</evidence>
<feature type="compositionally biased region" description="Polar residues" evidence="8">
    <location>
        <begin position="778"/>
        <end position="815"/>
    </location>
</feature>
<dbReference type="Pfam" id="PF12906">
    <property type="entry name" value="RINGv"/>
    <property type="match status" value="1"/>
</dbReference>
<feature type="region of interest" description="Disordered" evidence="8">
    <location>
        <begin position="769"/>
        <end position="845"/>
    </location>
</feature>
<feature type="compositionally biased region" description="Low complexity" evidence="8">
    <location>
        <begin position="819"/>
        <end position="829"/>
    </location>
</feature>
<evidence type="ECO:0000256" key="3">
    <source>
        <dbReference type="ARBA" id="ARBA00022723"/>
    </source>
</evidence>
<keyword evidence="5" id="KW-0862">Zinc</keyword>
<evidence type="ECO:0000256" key="4">
    <source>
        <dbReference type="ARBA" id="ARBA00022771"/>
    </source>
</evidence>
<keyword evidence="7" id="KW-0472">Membrane</keyword>
<dbReference type="SUPFAM" id="SSF57850">
    <property type="entry name" value="RING/U-box"/>
    <property type="match status" value="1"/>
</dbReference>
<name>A0A9Q8Z532_CURCL</name>
<evidence type="ECO:0000256" key="5">
    <source>
        <dbReference type="ARBA" id="ARBA00022833"/>
    </source>
</evidence>